<keyword evidence="3 6" id="KW-0812">Transmembrane</keyword>
<evidence type="ECO:0000313" key="8">
    <source>
        <dbReference type="EMBL" id="AXR76334.1"/>
    </source>
</evidence>
<evidence type="ECO:0000256" key="1">
    <source>
        <dbReference type="ARBA" id="ARBA00004141"/>
    </source>
</evidence>
<dbReference type="NCBIfam" id="NF037979">
    <property type="entry name" value="Na_transp"/>
    <property type="match status" value="1"/>
</dbReference>
<dbReference type="Proteomes" id="UP000258707">
    <property type="component" value="Plasmid pAArc1-02"/>
</dbReference>
<feature type="transmembrane region" description="Helical" evidence="7">
    <location>
        <begin position="91"/>
        <end position="110"/>
    </location>
</feature>
<feature type="transmembrane region" description="Helical" evidence="7">
    <location>
        <begin position="446"/>
        <end position="466"/>
    </location>
</feature>
<evidence type="ECO:0000256" key="4">
    <source>
        <dbReference type="ARBA" id="ARBA00022989"/>
    </source>
</evidence>
<evidence type="ECO:0000313" key="11">
    <source>
        <dbReference type="Proteomes" id="UP000258707"/>
    </source>
</evidence>
<dbReference type="KEGG" id="nan:AArc1_5133"/>
<feature type="transmembrane region" description="Helical" evidence="7">
    <location>
        <begin position="418"/>
        <end position="440"/>
    </location>
</feature>
<dbReference type="PROSITE" id="PS00610">
    <property type="entry name" value="NA_NEUROTRAN_SYMP_1"/>
    <property type="match status" value="1"/>
</dbReference>
<dbReference type="EMBL" id="CP024046">
    <property type="protein sequence ID" value="AXR76334.1"/>
    <property type="molecule type" value="Genomic_DNA"/>
</dbReference>
<dbReference type="AlphaFoldDB" id="A0A346P9Y9"/>
<dbReference type="PRINTS" id="PR00176">
    <property type="entry name" value="NANEUSMPORT"/>
</dbReference>
<dbReference type="Pfam" id="PF00209">
    <property type="entry name" value="SNF"/>
    <property type="match status" value="2"/>
</dbReference>
<proteinExistence type="inferred from homology"/>
<geneLocation type="plasmid" evidence="11">
    <name>paarc1-02</name>
</geneLocation>
<dbReference type="OrthoDB" id="99721at2157"/>
<organism evidence="8 11">
    <name type="scientific">Natrarchaeobaculum sulfurireducens</name>
    <dbReference type="NCBI Taxonomy" id="2044521"/>
    <lineage>
        <taxon>Archaea</taxon>
        <taxon>Methanobacteriati</taxon>
        <taxon>Methanobacteriota</taxon>
        <taxon>Stenosarchaea group</taxon>
        <taxon>Halobacteria</taxon>
        <taxon>Halobacteriales</taxon>
        <taxon>Natrialbaceae</taxon>
        <taxon>Natrarchaeobaculum</taxon>
    </lineage>
</organism>
<evidence type="ECO:0000256" key="7">
    <source>
        <dbReference type="SAM" id="Phobius"/>
    </source>
</evidence>
<sequence length="486" mass="51424">MSNESAKTARAEWGTRFGFLMAMIGAMVGVGNIWRFPFVTGENGGGAFILAFLILLFLIMIPGLIAEVALGRYAGKGVIGSIREATGSGTAVGLGLIVIIVNIALMSYYSPVIGWTLYYMLHSFMFTFTGAEFEAGAFLGDLFADPLTMFALHTVVMGLIAAILYLGITKGVERVVVYAVPALVIALAAIAIRALTLPGASEGLAFTFNVEWEFLLMASTWQEALAQALFSTGLGWGIAITVGSYLREYDDVPLGGGVFTAVGEASIGVLAAFAIFPLVFAFGVDPATGAGLTFEALPQVFMEMSAGGLWAIVFFTGFFLAAITSGLVITEVGVTTVAEETRLSRGKAVLAVCGLIWLIGIPSAYSPDILEFGDDTFALWGLPLATIAILIAVGWFMGPEKLRVLSVNQNSGIYVGRWWNVAVKYVVPVVMAAIMVAFAIDFYGADIMIAGMVVIVLVPIVSFAVMKYVEGNREAPTTAEPTGGDD</sequence>
<feature type="transmembrane region" description="Helical" evidence="7">
    <location>
        <begin position="377"/>
        <end position="397"/>
    </location>
</feature>
<evidence type="ECO:0000313" key="10">
    <source>
        <dbReference type="Proteomes" id="UP000258613"/>
    </source>
</evidence>
<keyword evidence="5 7" id="KW-0472">Membrane</keyword>
<feature type="transmembrane region" description="Helical" evidence="7">
    <location>
        <begin position="147"/>
        <end position="168"/>
    </location>
</feature>
<dbReference type="GeneID" id="37640475"/>
<dbReference type="InterPro" id="IPR037272">
    <property type="entry name" value="SNS_sf"/>
</dbReference>
<dbReference type="GO" id="GO:0016020">
    <property type="term" value="C:membrane"/>
    <property type="evidence" value="ECO:0007669"/>
    <property type="project" value="UniProtKB-SubCell"/>
</dbReference>
<dbReference type="InterPro" id="IPR000175">
    <property type="entry name" value="Na/ntran_symport"/>
</dbReference>
<dbReference type="RefSeq" id="WP_117362515.1">
    <property type="nucleotide sequence ID" value="NZ_CP024046.1"/>
</dbReference>
<geneLocation type="plasmid" evidence="8">
    <name>pAArc1-02</name>
</geneLocation>
<keyword evidence="10" id="KW-1185">Reference proteome</keyword>
<feature type="transmembrane region" description="Helical" evidence="7">
    <location>
        <begin position="224"/>
        <end position="246"/>
    </location>
</feature>
<feature type="transmembrane region" description="Helical" evidence="7">
    <location>
        <begin position="258"/>
        <end position="284"/>
    </location>
</feature>
<dbReference type="EMBL" id="CP027032">
    <property type="protein sequence ID" value="AXR80018.1"/>
    <property type="molecule type" value="Genomic_DNA"/>
</dbReference>
<geneLocation type="plasmid" evidence="9">
    <name>pAArc-Mg-01</name>
</geneLocation>
<dbReference type="PANTHER" id="PTHR42948:SF1">
    <property type="entry name" value="TRANSPORTER"/>
    <property type="match status" value="1"/>
</dbReference>
<comment type="subcellular location">
    <subcellularLocation>
        <location evidence="1">Membrane</location>
        <topology evidence="1">Multi-pass membrane protein</topology>
    </subcellularLocation>
</comment>
<dbReference type="KEGG" id="nag:AArcMg_4193"/>
<dbReference type="SUPFAM" id="SSF161070">
    <property type="entry name" value="SNF-like"/>
    <property type="match status" value="1"/>
</dbReference>
<name>A0A346P9Y9_9EURY</name>
<evidence type="ECO:0000256" key="6">
    <source>
        <dbReference type="RuleBase" id="RU003732"/>
    </source>
</evidence>
<evidence type="ECO:0000313" key="9">
    <source>
        <dbReference type="EMBL" id="AXR80018.1"/>
    </source>
</evidence>
<evidence type="ECO:0000256" key="5">
    <source>
        <dbReference type="ARBA" id="ARBA00023136"/>
    </source>
</evidence>
<evidence type="ECO:0000256" key="2">
    <source>
        <dbReference type="ARBA" id="ARBA00022448"/>
    </source>
</evidence>
<dbReference type="CDD" id="cd10336">
    <property type="entry name" value="SLC6sbd_Tyt1-Like"/>
    <property type="match status" value="1"/>
</dbReference>
<reference evidence="8 11" key="1">
    <citation type="submission" date="2017-10" db="EMBL/GenBank/DDBJ databases">
        <title>Phenotypic and genomic properties of facultatively anaerobic sulfur-reducing natronoarchaea from hypersaline soda lakes.</title>
        <authorList>
            <person name="Sorokin D.Y."/>
            <person name="Kublanov I.V."/>
            <person name="Roman P."/>
            <person name="Sinninghe Damste J.S."/>
            <person name="Golyshin P.N."/>
            <person name="Rojo D."/>
            <person name="Ciordia S."/>
            <person name="Mena Md.C."/>
            <person name="Ferrer M."/>
            <person name="Messina E."/>
            <person name="Smedile F."/>
            <person name="La Spada G."/>
            <person name="La Cono V."/>
            <person name="Yakimov M.M."/>
        </authorList>
    </citation>
    <scope>NUCLEOTIDE SEQUENCE [LARGE SCALE GENOMIC DNA]</scope>
    <source>
        <strain evidence="8 11">AArc1</strain>
        <plasmid evidence="11">paarc1-02</plasmid>
        <plasmid evidence="8">pAArc1-02</plasmid>
    </source>
</reference>
<dbReference type="GO" id="GO:0015293">
    <property type="term" value="F:symporter activity"/>
    <property type="evidence" value="ECO:0007669"/>
    <property type="project" value="UniProtKB-KW"/>
</dbReference>
<feature type="transmembrane region" description="Helical" evidence="7">
    <location>
        <begin position="304"/>
        <end position="328"/>
    </location>
</feature>
<accession>A0A346PKH3</accession>
<feature type="transmembrane region" description="Helical" evidence="7">
    <location>
        <begin position="17"/>
        <end position="36"/>
    </location>
</feature>
<dbReference type="InterPro" id="IPR047218">
    <property type="entry name" value="YocR/YhdH-like"/>
</dbReference>
<accession>A0A346P9Y9</accession>
<protein>
    <recommendedName>
        <fullName evidence="6">Transporter</fullName>
    </recommendedName>
</protein>
<reference evidence="9 10" key="2">
    <citation type="submission" date="2018-02" db="EMBL/GenBank/DDBJ databases">
        <title>Phenotypic and genomic properties of facultatively anaerobic sulfur-reducing natronoarchaea from hypersaline soda lakes.</title>
        <authorList>
            <person name="Sorokin D.Y."/>
            <person name="Kublanov I.V."/>
            <person name="Roman P."/>
            <person name="Sinninghe Damste J.S."/>
            <person name="Golyshin P.N."/>
            <person name="Rojo D."/>
            <person name="Ciordia S."/>
            <person name="Mena M.D.C."/>
            <person name="Ferrer M."/>
            <person name="Messina E."/>
            <person name="Smedile F."/>
            <person name="La Spada G."/>
            <person name="La Cono V."/>
            <person name="Yakimov M.M."/>
        </authorList>
    </citation>
    <scope>NUCLEOTIDE SEQUENCE [LARGE SCALE GENOMIC DNA]</scope>
    <source>
        <strain evidence="9 10">AArc-Mg</strain>
        <plasmid evidence="10">paarc-mg-01</plasmid>
        <plasmid evidence="9">pAArc-Mg-01</plasmid>
    </source>
</reference>
<keyword evidence="4 7" id="KW-1133">Transmembrane helix</keyword>
<gene>
    <name evidence="8" type="ORF">AArc1_5133</name>
    <name evidence="9" type="ORF">AArcMg_4193</name>
</gene>
<geneLocation type="plasmid" evidence="10">
    <name>paarc-mg-01</name>
</geneLocation>
<keyword evidence="8" id="KW-0614">Plasmid</keyword>
<feature type="transmembrane region" description="Helical" evidence="7">
    <location>
        <begin position="348"/>
        <end position="365"/>
    </location>
</feature>
<dbReference type="PANTHER" id="PTHR42948">
    <property type="entry name" value="TRANSPORTER"/>
    <property type="match status" value="1"/>
</dbReference>
<keyword evidence="2 6" id="KW-0813">Transport</keyword>
<evidence type="ECO:0000256" key="3">
    <source>
        <dbReference type="ARBA" id="ARBA00022692"/>
    </source>
</evidence>
<dbReference type="Proteomes" id="UP000258613">
    <property type="component" value="Plasmid pAArc-Mg-01"/>
</dbReference>
<feature type="transmembrane region" description="Helical" evidence="7">
    <location>
        <begin position="175"/>
        <end position="195"/>
    </location>
</feature>
<keyword evidence="6" id="KW-0769">Symport</keyword>
<comment type="similarity">
    <text evidence="6">Belongs to the sodium:neurotransmitter symporter (SNF) (TC 2.A.22) family.</text>
</comment>
<feature type="transmembrane region" description="Helical" evidence="7">
    <location>
        <begin position="48"/>
        <end position="70"/>
    </location>
</feature>
<dbReference type="PROSITE" id="PS50267">
    <property type="entry name" value="NA_NEUROTRAN_SYMP_3"/>
    <property type="match status" value="1"/>
</dbReference>